<gene>
    <name evidence="3" type="ORF">QBC46DRAFT_413886</name>
</gene>
<proteinExistence type="predicted"/>
<keyword evidence="2" id="KW-1133">Transmembrane helix</keyword>
<evidence type="ECO:0000313" key="4">
    <source>
        <dbReference type="Proteomes" id="UP001303473"/>
    </source>
</evidence>
<reference evidence="4" key="1">
    <citation type="journal article" date="2023" name="Mol. Phylogenet. Evol.">
        <title>Genome-scale phylogeny and comparative genomics of the fungal order Sordariales.</title>
        <authorList>
            <person name="Hensen N."/>
            <person name="Bonometti L."/>
            <person name="Westerberg I."/>
            <person name="Brannstrom I.O."/>
            <person name="Guillou S."/>
            <person name="Cros-Aarteil S."/>
            <person name="Calhoun S."/>
            <person name="Haridas S."/>
            <person name="Kuo A."/>
            <person name="Mondo S."/>
            <person name="Pangilinan J."/>
            <person name="Riley R."/>
            <person name="LaButti K."/>
            <person name="Andreopoulos B."/>
            <person name="Lipzen A."/>
            <person name="Chen C."/>
            <person name="Yan M."/>
            <person name="Daum C."/>
            <person name="Ng V."/>
            <person name="Clum A."/>
            <person name="Steindorff A."/>
            <person name="Ohm R.A."/>
            <person name="Martin F."/>
            <person name="Silar P."/>
            <person name="Natvig D.O."/>
            <person name="Lalanne C."/>
            <person name="Gautier V."/>
            <person name="Ament-Velasquez S.L."/>
            <person name="Kruys A."/>
            <person name="Hutchinson M.I."/>
            <person name="Powell A.J."/>
            <person name="Barry K."/>
            <person name="Miller A.N."/>
            <person name="Grigoriev I.V."/>
            <person name="Debuchy R."/>
            <person name="Gladieux P."/>
            <person name="Hiltunen Thoren M."/>
            <person name="Johannesson H."/>
        </authorList>
    </citation>
    <scope>NUCLEOTIDE SEQUENCE [LARGE SCALE GENOMIC DNA]</scope>
    <source>
        <strain evidence="4">CBS 340.73</strain>
    </source>
</reference>
<evidence type="ECO:0000313" key="3">
    <source>
        <dbReference type="EMBL" id="KAK3934470.1"/>
    </source>
</evidence>
<protein>
    <submittedName>
        <fullName evidence="3">Uncharacterized protein</fullName>
    </submittedName>
</protein>
<feature type="region of interest" description="Disordered" evidence="1">
    <location>
        <begin position="60"/>
        <end position="103"/>
    </location>
</feature>
<feature type="compositionally biased region" description="Basic and acidic residues" evidence="1">
    <location>
        <begin position="1"/>
        <end position="16"/>
    </location>
</feature>
<name>A0AAN6MWP8_9PEZI</name>
<sequence>MTTFETKTETKTETLEYKPSGNQTLSKFVVRPCQVGQRKSELQMQRFALRAAALRGLTSRPSLAPPRACTGVRNLETGSGNSPGDSRPGADPGKTGRGSDTNMDSRLYTVIDGVGLLVLASLYMFMRKPEKTTRAMGSTTDPFMGEDDAAVRRNSRDNPPGRKDTKA</sequence>
<evidence type="ECO:0000256" key="2">
    <source>
        <dbReference type="SAM" id="Phobius"/>
    </source>
</evidence>
<evidence type="ECO:0000256" key="1">
    <source>
        <dbReference type="SAM" id="MobiDB-lite"/>
    </source>
</evidence>
<feature type="region of interest" description="Disordered" evidence="1">
    <location>
        <begin position="134"/>
        <end position="167"/>
    </location>
</feature>
<feature type="transmembrane region" description="Helical" evidence="2">
    <location>
        <begin position="107"/>
        <end position="126"/>
    </location>
</feature>
<dbReference type="EMBL" id="MU853987">
    <property type="protein sequence ID" value="KAK3934470.1"/>
    <property type="molecule type" value="Genomic_DNA"/>
</dbReference>
<dbReference type="AlphaFoldDB" id="A0AAN6MWP8"/>
<keyword evidence="4" id="KW-1185">Reference proteome</keyword>
<feature type="region of interest" description="Disordered" evidence="1">
    <location>
        <begin position="1"/>
        <end position="21"/>
    </location>
</feature>
<accession>A0AAN6MWP8</accession>
<comment type="caution">
    <text evidence="3">The sequence shown here is derived from an EMBL/GenBank/DDBJ whole genome shotgun (WGS) entry which is preliminary data.</text>
</comment>
<keyword evidence="2" id="KW-0812">Transmembrane</keyword>
<feature type="compositionally biased region" description="Basic and acidic residues" evidence="1">
    <location>
        <begin position="149"/>
        <end position="167"/>
    </location>
</feature>
<keyword evidence="2" id="KW-0472">Membrane</keyword>
<dbReference type="Proteomes" id="UP001303473">
    <property type="component" value="Unassembled WGS sequence"/>
</dbReference>
<organism evidence="3 4">
    <name type="scientific">Diplogelasinospora grovesii</name>
    <dbReference type="NCBI Taxonomy" id="303347"/>
    <lineage>
        <taxon>Eukaryota</taxon>
        <taxon>Fungi</taxon>
        <taxon>Dikarya</taxon>
        <taxon>Ascomycota</taxon>
        <taxon>Pezizomycotina</taxon>
        <taxon>Sordariomycetes</taxon>
        <taxon>Sordariomycetidae</taxon>
        <taxon>Sordariales</taxon>
        <taxon>Diplogelasinosporaceae</taxon>
        <taxon>Diplogelasinospora</taxon>
    </lineage>
</organism>